<evidence type="ECO:0000313" key="7">
    <source>
        <dbReference type="Proteomes" id="UP000216885"/>
    </source>
</evidence>
<gene>
    <name evidence="6" type="ORF">CAL20_19190</name>
</gene>
<dbReference type="PROSITE" id="PS50977">
    <property type="entry name" value="HTH_TETR_2"/>
    <property type="match status" value="1"/>
</dbReference>
<dbReference type="Gene3D" id="1.10.357.10">
    <property type="entry name" value="Tetracycline Repressor, domain 2"/>
    <property type="match status" value="1"/>
</dbReference>
<dbReference type="PRINTS" id="PR00455">
    <property type="entry name" value="HTHTETR"/>
</dbReference>
<dbReference type="SUPFAM" id="SSF46689">
    <property type="entry name" value="Homeodomain-like"/>
    <property type="match status" value="1"/>
</dbReference>
<feature type="domain" description="HTH tetR-type" evidence="5">
    <location>
        <begin position="4"/>
        <end position="64"/>
    </location>
</feature>
<dbReference type="Pfam" id="PF00440">
    <property type="entry name" value="TetR_N"/>
    <property type="match status" value="1"/>
</dbReference>
<comment type="caution">
    <text evidence="6">The sequence shown here is derived from an EMBL/GenBank/DDBJ whole genome shotgun (WGS) entry which is preliminary data.</text>
</comment>
<dbReference type="AlphaFoldDB" id="A0A261TWX8"/>
<feature type="DNA-binding region" description="H-T-H motif" evidence="4">
    <location>
        <begin position="27"/>
        <end position="46"/>
    </location>
</feature>
<dbReference type="Pfam" id="PF16925">
    <property type="entry name" value="TetR_C_13"/>
    <property type="match status" value="1"/>
</dbReference>
<evidence type="ECO:0000256" key="2">
    <source>
        <dbReference type="ARBA" id="ARBA00023125"/>
    </source>
</evidence>
<keyword evidence="7" id="KW-1185">Reference proteome</keyword>
<dbReference type="SUPFAM" id="SSF48498">
    <property type="entry name" value="Tetracyclin repressor-like, C-terminal domain"/>
    <property type="match status" value="1"/>
</dbReference>
<dbReference type="InterPro" id="IPR011075">
    <property type="entry name" value="TetR_C"/>
</dbReference>
<dbReference type="Proteomes" id="UP000216885">
    <property type="component" value="Unassembled WGS sequence"/>
</dbReference>
<dbReference type="InterPro" id="IPR009057">
    <property type="entry name" value="Homeodomain-like_sf"/>
</dbReference>
<dbReference type="InterPro" id="IPR036271">
    <property type="entry name" value="Tet_transcr_reg_TetR-rel_C_sf"/>
</dbReference>
<accession>A0A261TWX8</accession>
<reference evidence="6 7" key="1">
    <citation type="submission" date="2017-05" db="EMBL/GenBank/DDBJ databases">
        <title>Complete and WGS of Bordetella genogroups.</title>
        <authorList>
            <person name="Spilker T."/>
            <person name="LiPuma J."/>
        </authorList>
    </citation>
    <scope>NUCLEOTIDE SEQUENCE [LARGE SCALE GENOMIC DNA]</scope>
    <source>
        <strain evidence="6 7">AU9919</strain>
    </source>
</reference>
<evidence type="ECO:0000259" key="5">
    <source>
        <dbReference type="PROSITE" id="PS50977"/>
    </source>
</evidence>
<dbReference type="InterPro" id="IPR001647">
    <property type="entry name" value="HTH_TetR"/>
</dbReference>
<protein>
    <submittedName>
        <fullName evidence="6">TetR family transcriptional regulator</fullName>
    </submittedName>
</protein>
<dbReference type="PANTHER" id="PTHR47506">
    <property type="entry name" value="TRANSCRIPTIONAL REGULATORY PROTEIN"/>
    <property type="match status" value="1"/>
</dbReference>
<sequence length="189" mass="20713">MNTATTRDQLLEHAQCLIRRRGYNGFSYRDLADHVGVKTASIHYYFPAKDDLLIAVIDKYAAQVYAMLHGIDKSLPANERLAGYAALFRGGPTDQICLCGMLAADFASLSDRARQSVQAFFRMHETWLAEVVAAGIEDGSLKSCGDTAADGRWLFAAFQGALMGSRLFQDQQRLDDVITAVCCKHGVAA</sequence>
<evidence type="ECO:0000313" key="6">
    <source>
        <dbReference type="EMBL" id="OZI53123.1"/>
    </source>
</evidence>
<dbReference type="OrthoDB" id="5293507at2"/>
<dbReference type="EMBL" id="NEVQ01000019">
    <property type="protein sequence ID" value="OZI53123.1"/>
    <property type="molecule type" value="Genomic_DNA"/>
</dbReference>
<evidence type="ECO:0000256" key="3">
    <source>
        <dbReference type="ARBA" id="ARBA00023163"/>
    </source>
</evidence>
<dbReference type="RefSeq" id="WP_094822616.1">
    <property type="nucleotide sequence ID" value="NZ_NEVO01000013.1"/>
</dbReference>
<keyword evidence="2 4" id="KW-0238">DNA-binding</keyword>
<organism evidence="6 7">
    <name type="scientific">Bordetella genomosp. 4</name>
    <dbReference type="NCBI Taxonomy" id="463044"/>
    <lineage>
        <taxon>Bacteria</taxon>
        <taxon>Pseudomonadati</taxon>
        <taxon>Pseudomonadota</taxon>
        <taxon>Betaproteobacteria</taxon>
        <taxon>Burkholderiales</taxon>
        <taxon>Alcaligenaceae</taxon>
        <taxon>Bordetella</taxon>
    </lineage>
</organism>
<evidence type="ECO:0000256" key="1">
    <source>
        <dbReference type="ARBA" id="ARBA00023015"/>
    </source>
</evidence>
<evidence type="ECO:0000256" key="4">
    <source>
        <dbReference type="PROSITE-ProRule" id="PRU00335"/>
    </source>
</evidence>
<keyword evidence="3" id="KW-0804">Transcription</keyword>
<dbReference type="PANTHER" id="PTHR47506:SF6">
    <property type="entry name" value="HTH-TYPE TRANSCRIPTIONAL REPRESSOR NEMR"/>
    <property type="match status" value="1"/>
</dbReference>
<proteinExistence type="predicted"/>
<name>A0A261TWX8_9BORD</name>
<dbReference type="GO" id="GO:0003677">
    <property type="term" value="F:DNA binding"/>
    <property type="evidence" value="ECO:0007669"/>
    <property type="project" value="UniProtKB-UniRule"/>
</dbReference>
<keyword evidence="1" id="KW-0805">Transcription regulation</keyword>